<dbReference type="Proteomes" id="UP000001660">
    <property type="component" value="Chromosome"/>
</dbReference>
<evidence type="ECO:0000256" key="4">
    <source>
        <dbReference type="PROSITE-ProRule" id="PRU00433"/>
    </source>
</evidence>
<dbReference type="eggNOG" id="COG2010">
    <property type="taxonomic scope" value="Bacteria"/>
</dbReference>
<dbReference type="InterPro" id="IPR009056">
    <property type="entry name" value="Cyt_c-like_dom"/>
</dbReference>
<evidence type="ECO:0000256" key="2">
    <source>
        <dbReference type="ARBA" id="ARBA00022723"/>
    </source>
</evidence>
<dbReference type="KEGG" id="nde:NIDE0895"/>
<evidence type="ECO:0000313" key="6">
    <source>
        <dbReference type="EMBL" id="CBK40659.1"/>
    </source>
</evidence>
<name>D8PBQ0_9BACT</name>
<sequence length="182" mass="20081">MRGRRHEERSGNFFMKQAGMKRLALMVGILGFGFGVAACGGGGEGGGEGPVVPPPPAPAEYADKHMPAGWWTDPKIVEEGRELYIGGKNPDVNCASCHGKDGKPVKAGARDFRNGDRMKLYSDSVWFWRISEGVPNTKMKPWKSKLSEEDRWKILAFERSFGLAGKGWDANKKDWVPADQVK</sequence>
<dbReference type="GO" id="GO:0046872">
    <property type="term" value="F:metal ion binding"/>
    <property type="evidence" value="ECO:0007669"/>
    <property type="project" value="UniProtKB-KW"/>
</dbReference>
<dbReference type="Pfam" id="PF13442">
    <property type="entry name" value="Cytochrome_CBB3"/>
    <property type="match status" value="1"/>
</dbReference>
<dbReference type="Gene3D" id="1.10.760.10">
    <property type="entry name" value="Cytochrome c-like domain"/>
    <property type="match status" value="1"/>
</dbReference>
<keyword evidence="1 4" id="KW-0349">Heme</keyword>
<dbReference type="GO" id="GO:0009055">
    <property type="term" value="F:electron transfer activity"/>
    <property type="evidence" value="ECO:0007669"/>
    <property type="project" value="InterPro"/>
</dbReference>
<keyword evidence="2 4" id="KW-0479">Metal-binding</keyword>
<organism evidence="6 7">
    <name type="scientific">Nitrospira defluvii</name>
    <dbReference type="NCBI Taxonomy" id="330214"/>
    <lineage>
        <taxon>Bacteria</taxon>
        <taxon>Pseudomonadati</taxon>
        <taxon>Nitrospirota</taxon>
        <taxon>Nitrospiria</taxon>
        <taxon>Nitrospirales</taxon>
        <taxon>Nitrospiraceae</taxon>
        <taxon>Nitrospira</taxon>
    </lineage>
</organism>
<evidence type="ECO:0000313" key="7">
    <source>
        <dbReference type="Proteomes" id="UP000001660"/>
    </source>
</evidence>
<keyword evidence="3 4" id="KW-0408">Iron</keyword>
<evidence type="ECO:0000259" key="5">
    <source>
        <dbReference type="PROSITE" id="PS51007"/>
    </source>
</evidence>
<reference evidence="6 7" key="1">
    <citation type="journal article" date="2010" name="Proc. Natl. Acad. Sci. U.S.A.">
        <title>A Nitrospira metagenome illuminates the physiology and evolution of globally important nitrite-oxidizing bacteria.</title>
        <authorList>
            <person name="Lucker S."/>
            <person name="Wagner M."/>
            <person name="Maixner F."/>
            <person name="Pelletier E."/>
            <person name="Koch H."/>
            <person name="Vacherie B."/>
            <person name="Rattei T."/>
            <person name="Sinninghe Damste J."/>
            <person name="Spieck E."/>
            <person name="Le Paslier D."/>
            <person name="Daims H."/>
        </authorList>
    </citation>
    <scope>NUCLEOTIDE SEQUENCE [LARGE SCALE GENOMIC DNA]</scope>
</reference>
<dbReference type="STRING" id="330214.NIDE0895"/>
<evidence type="ECO:0000256" key="3">
    <source>
        <dbReference type="ARBA" id="ARBA00023004"/>
    </source>
</evidence>
<keyword evidence="7" id="KW-1185">Reference proteome</keyword>
<gene>
    <name evidence="6" type="ORF">NIDE0895</name>
</gene>
<dbReference type="AlphaFoldDB" id="D8PBQ0"/>
<dbReference type="SUPFAM" id="SSF46626">
    <property type="entry name" value="Cytochrome c"/>
    <property type="match status" value="1"/>
</dbReference>
<dbReference type="HOGENOM" id="CLU_1479500_0_0_0"/>
<dbReference type="PROSITE" id="PS51007">
    <property type="entry name" value="CYTC"/>
    <property type="match status" value="1"/>
</dbReference>
<protein>
    <submittedName>
        <fullName evidence="6">Putative Cytochrome c</fullName>
    </submittedName>
</protein>
<dbReference type="EMBL" id="FP929003">
    <property type="protein sequence ID" value="CBK40659.1"/>
    <property type="molecule type" value="Genomic_DNA"/>
</dbReference>
<accession>D8PBQ0</accession>
<feature type="domain" description="Cytochrome c" evidence="5">
    <location>
        <begin position="75"/>
        <end position="162"/>
    </location>
</feature>
<evidence type="ECO:0000256" key="1">
    <source>
        <dbReference type="ARBA" id="ARBA00022617"/>
    </source>
</evidence>
<proteinExistence type="predicted"/>
<dbReference type="GO" id="GO:0020037">
    <property type="term" value="F:heme binding"/>
    <property type="evidence" value="ECO:0007669"/>
    <property type="project" value="InterPro"/>
</dbReference>
<dbReference type="InterPro" id="IPR036909">
    <property type="entry name" value="Cyt_c-like_dom_sf"/>
</dbReference>